<dbReference type="Gene3D" id="1.20.120.450">
    <property type="entry name" value="dinb family like domain"/>
    <property type="match status" value="1"/>
</dbReference>
<dbReference type="Pfam" id="PF12867">
    <property type="entry name" value="DinB_2"/>
    <property type="match status" value="1"/>
</dbReference>
<accession>A0A7X0H7Y5</accession>
<dbReference type="AlphaFoldDB" id="A0A7X0H7Y5"/>
<comment type="caution">
    <text evidence="2">The sequence shown here is derived from an EMBL/GenBank/DDBJ whole genome shotgun (WGS) entry which is preliminary data.</text>
</comment>
<feature type="domain" description="DinB-like" evidence="1">
    <location>
        <begin position="21"/>
        <end position="149"/>
    </location>
</feature>
<reference evidence="2 3" key="1">
    <citation type="submission" date="2020-08" db="EMBL/GenBank/DDBJ databases">
        <title>Genomic Encyclopedia of Type Strains, Phase IV (KMG-IV): sequencing the most valuable type-strain genomes for metagenomic binning, comparative biology and taxonomic classification.</title>
        <authorList>
            <person name="Goeker M."/>
        </authorList>
    </citation>
    <scope>NUCLEOTIDE SEQUENCE [LARGE SCALE GENOMIC DNA]</scope>
    <source>
        <strain evidence="2 3">DSM 103725</strain>
    </source>
</reference>
<evidence type="ECO:0000313" key="2">
    <source>
        <dbReference type="EMBL" id="MBB6430947.1"/>
    </source>
</evidence>
<proteinExistence type="predicted"/>
<evidence type="ECO:0000259" key="1">
    <source>
        <dbReference type="Pfam" id="PF12867"/>
    </source>
</evidence>
<dbReference type="InterPro" id="IPR024775">
    <property type="entry name" value="DinB-like"/>
</dbReference>
<dbReference type="Proteomes" id="UP000541810">
    <property type="component" value="Unassembled WGS sequence"/>
</dbReference>
<keyword evidence="3" id="KW-1185">Reference proteome</keyword>
<name>A0A7X0H7Y5_9BACT</name>
<protein>
    <recommendedName>
        <fullName evidence="1">DinB-like domain-containing protein</fullName>
    </recommendedName>
</protein>
<evidence type="ECO:0000313" key="3">
    <source>
        <dbReference type="Proteomes" id="UP000541810"/>
    </source>
</evidence>
<dbReference type="InterPro" id="IPR034660">
    <property type="entry name" value="DinB/YfiT-like"/>
</dbReference>
<sequence length="162" mass="17609">MQMDFAKEITVLRFMQGYGDDLVADIEPQDMCKQPVVGMNHPAWILGHLAMAVDSHAESVGGTPQLIDWRDRFGFGTTLTTDPADYPAKSELIETWHAANDRFIAAVSSASPEDLSKPTLGPAALGLPTVGDYTSFSLTAHTALHLGQLSAWRRADGRPPLF</sequence>
<organism evidence="2 3">
    <name type="scientific">Algisphaera agarilytica</name>
    <dbReference type="NCBI Taxonomy" id="1385975"/>
    <lineage>
        <taxon>Bacteria</taxon>
        <taxon>Pseudomonadati</taxon>
        <taxon>Planctomycetota</taxon>
        <taxon>Phycisphaerae</taxon>
        <taxon>Phycisphaerales</taxon>
        <taxon>Phycisphaeraceae</taxon>
        <taxon>Algisphaera</taxon>
    </lineage>
</organism>
<gene>
    <name evidence="2" type="ORF">HNQ40_002753</name>
</gene>
<dbReference type="EMBL" id="JACHGY010000001">
    <property type="protein sequence ID" value="MBB6430947.1"/>
    <property type="molecule type" value="Genomic_DNA"/>
</dbReference>
<dbReference type="SUPFAM" id="SSF109854">
    <property type="entry name" value="DinB/YfiT-like putative metalloenzymes"/>
    <property type="match status" value="1"/>
</dbReference>